<evidence type="ECO:0000313" key="2">
    <source>
        <dbReference type="Proteomes" id="UP000094067"/>
    </source>
</evidence>
<reference evidence="1 2" key="1">
    <citation type="submission" date="2016-07" db="EMBL/GenBank/DDBJ databases">
        <title>Characterization of isolates of Eisenbergiella tayi derived from blood cultures, using whole genome sequencing.</title>
        <authorList>
            <person name="Burdz T."/>
            <person name="Wiebe D."/>
            <person name="Huynh C."/>
            <person name="Bernard K."/>
        </authorList>
    </citation>
    <scope>NUCLEOTIDE SEQUENCE [LARGE SCALE GENOMIC DNA]</scope>
    <source>
        <strain evidence="1 2">NML 110608</strain>
    </source>
</reference>
<accession>A0A1E3ACI2</accession>
<evidence type="ECO:0000313" key="1">
    <source>
        <dbReference type="EMBL" id="ODM06207.1"/>
    </source>
</evidence>
<comment type="caution">
    <text evidence="1">The sequence shown here is derived from an EMBL/GenBank/DDBJ whole genome shotgun (WGS) entry which is preliminary data.</text>
</comment>
<name>A0A1E3ACI2_9FIRM</name>
<gene>
    <name evidence="1" type="ORF">BEI61_02096</name>
</gene>
<organism evidence="1 2">
    <name type="scientific">Eisenbergiella tayi</name>
    <dbReference type="NCBI Taxonomy" id="1432052"/>
    <lineage>
        <taxon>Bacteria</taxon>
        <taxon>Bacillati</taxon>
        <taxon>Bacillota</taxon>
        <taxon>Clostridia</taxon>
        <taxon>Lachnospirales</taxon>
        <taxon>Lachnospiraceae</taxon>
        <taxon>Eisenbergiella</taxon>
    </lineage>
</organism>
<dbReference type="AlphaFoldDB" id="A0A1E3ACI2"/>
<proteinExistence type="predicted"/>
<sequence length="57" mass="6890">MGKKDITLQDFLGDPYIFADLFGKRLRGDYLQYQFPEAAEIYSEKYGRRKRRYVQSF</sequence>
<dbReference type="EMBL" id="MCGH01000002">
    <property type="protein sequence ID" value="ODM06207.1"/>
    <property type="molecule type" value="Genomic_DNA"/>
</dbReference>
<protein>
    <submittedName>
        <fullName evidence="1">Uncharacterized protein</fullName>
    </submittedName>
</protein>
<dbReference type="Proteomes" id="UP000094067">
    <property type="component" value="Unassembled WGS sequence"/>
</dbReference>